<comment type="caution">
    <text evidence="2">The sequence shown here is derived from an EMBL/GenBank/DDBJ whole genome shotgun (WGS) entry which is preliminary data.</text>
</comment>
<dbReference type="EMBL" id="SHKX01000018">
    <property type="protein sequence ID" value="RZU35403.1"/>
    <property type="molecule type" value="Genomic_DNA"/>
</dbReference>
<keyword evidence="3" id="KW-1185">Reference proteome</keyword>
<organism evidence="2 3">
    <name type="scientific">Fluviicoccus keumensis</name>
    <dbReference type="NCBI Taxonomy" id="1435465"/>
    <lineage>
        <taxon>Bacteria</taxon>
        <taxon>Pseudomonadati</taxon>
        <taxon>Pseudomonadota</taxon>
        <taxon>Gammaproteobacteria</taxon>
        <taxon>Moraxellales</taxon>
        <taxon>Moraxellaceae</taxon>
        <taxon>Fluviicoccus</taxon>
    </lineage>
</organism>
<feature type="transmembrane region" description="Helical" evidence="1">
    <location>
        <begin position="43"/>
        <end position="62"/>
    </location>
</feature>
<name>A0A4Q7YFM1_9GAMM</name>
<evidence type="ECO:0000313" key="3">
    <source>
        <dbReference type="Proteomes" id="UP000292423"/>
    </source>
</evidence>
<evidence type="ECO:0000313" key="2">
    <source>
        <dbReference type="EMBL" id="RZU35403.1"/>
    </source>
</evidence>
<evidence type="ECO:0000256" key="1">
    <source>
        <dbReference type="SAM" id="Phobius"/>
    </source>
</evidence>
<dbReference type="NCBIfam" id="NF041437">
    <property type="entry name" value="TfpZ"/>
    <property type="match status" value="1"/>
</dbReference>
<dbReference type="RefSeq" id="WP_130415953.1">
    <property type="nucleotide sequence ID" value="NZ_SHKX01000018.1"/>
</dbReference>
<feature type="transmembrane region" description="Helical" evidence="1">
    <location>
        <begin position="12"/>
        <end position="31"/>
    </location>
</feature>
<proteinExistence type="predicted"/>
<dbReference type="AlphaFoldDB" id="A0A4Q7YFM1"/>
<sequence>MNRWKAAFTHLLISLTVVGSVAGYIICFWYPIPLIPMARADRLLELIAGVDLIVGPLLTLLVYKPGKPSLRFDLTVIGLLQAVFLGFGLHSVYDSRPVFLVAVPDRFELVFANEIDPGRLSQAKNPKFRTLGYGKPVLLGVEFPRSNKDEMQAILMSAVTGSGDIQMMPKYYVDYAKAAPELLKHAQPLTAASGRSADAVTAMVAAAKRYGRKPEELRFVPIASSRGYATMLIDAKTGALAGPVNADL</sequence>
<feature type="transmembrane region" description="Helical" evidence="1">
    <location>
        <begin position="74"/>
        <end position="93"/>
    </location>
</feature>
<dbReference type="Proteomes" id="UP000292423">
    <property type="component" value="Unassembled WGS sequence"/>
</dbReference>
<keyword evidence="1" id="KW-0472">Membrane</keyword>
<keyword evidence="1" id="KW-1133">Transmembrane helix</keyword>
<evidence type="ECO:0008006" key="4">
    <source>
        <dbReference type="Google" id="ProtNLM"/>
    </source>
</evidence>
<dbReference type="InterPro" id="IPR047814">
    <property type="entry name" value="TfpX/TfpZ-like"/>
</dbReference>
<reference evidence="2 3" key="1">
    <citation type="submission" date="2019-02" db="EMBL/GenBank/DDBJ databases">
        <title>Genomic Encyclopedia of Type Strains, Phase IV (KMG-IV): sequencing the most valuable type-strain genomes for metagenomic binning, comparative biology and taxonomic classification.</title>
        <authorList>
            <person name="Goeker M."/>
        </authorList>
    </citation>
    <scope>NUCLEOTIDE SEQUENCE [LARGE SCALE GENOMIC DNA]</scope>
    <source>
        <strain evidence="2 3">DSM 105135</strain>
    </source>
</reference>
<gene>
    <name evidence="2" type="ORF">EV700_3356</name>
</gene>
<protein>
    <recommendedName>
        <fullName evidence="4">Pilus assembly protein</fullName>
    </recommendedName>
</protein>
<keyword evidence="1" id="KW-0812">Transmembrane</keyword>
<dbReference type="OrthoDB" id="8613597at2"/>
<accession>A0A4Q7YFM1</accession>